<keyword evidence="2" id="KW-1185">Reference proteome</keyword>
<dbReference type="SUPFAM" id="SSF100985">
    <property type="entry name" value="Sporulation inhibitor Sda"/>
    <property type="match status" value="1"/>
</dbReference>
<dbReference type="OrthoDB" id="2933732at2"/>
<accession>A0A329MK86</accession>
<reference evidence="1 2" key="1">
    <citation type="journal article" date="2009" name="Int. J. Syst. Evol. Microbiol.">
        <title>Paenibacillus contaminans sp. nov., isolated from a contaminated laboratory plate.</title>
        <authorList>
            <person name="Chou J.H."/>
            <person name="Lee J.H."/>
            <person name="Lin M.C."/>
            <person name="Chang P.S."/>
            <person name="Arun A.B."/>
            <person name="Young C.C."/>
            <person name="Chen W.M."/>
        </authorList>
    </citation>
    <scope>NUCLEOTIDE SEQUENCE [LARGE SCALE GENOMIC DNA]</scope>
    <source>
        <strain evidence="1 2">CKOBP-6</strain>
    </source>
</reference>
<dbReference type="Gene3D" id="1.10.287.1100">
    <property type="entry name" value="Sporulation inhibitor A"/>
    <property type="match status" value="1"/>
</dbReference>
<comment type="caution">
    <text evidence="1">The sequence shown here is derived from an EMBL/GenBank/DDBJ whole genome shotgun (WGS) entry which is preliminary data.</text>
</comment>
<dbReference type="Proteomes" id="UP000250369">
    <property type="component" value="Unassembled WGS sequence"/>
</dbReference>
<dbReference type="EMBL" id="QMFB01000008">
    <property type="protein sequence ID" value="RAV20351.1"/>
    <property type="molecule type" value="Genomic_DNA"/>
</dbReference>
<dbReference type="InterPro" id="IPR036916">
    <property type="entry name" value="Sda_sf"/>
</dbReference>
<name>A0A329MK86_9BACL</name>
<dbReference type="InterPro" id="IPR015064">
    <property type="entry name" value="Sda"/>
</dbReference>
<proteinExistence type="predicted"/>
<dbReference type="AlphaFoldDB" id="A0A329MK86"/>
<dbReference type="Pfam" id="PF08970">
    <property type="entry name" value="Sda"/>
    <property type="match status" value="1"/>
</dbReference>
<sequence length="47" mass="5689">MKLLSNELLMDSYLRAVDLKLDQDFINLLLKEIRRRNLHVPYYPQAQ</sequence>
<evidence type="ECO:0000313" key="1">
    <source>
        <dbReference type="EMBL" id="RAV20351.1"/>
    </source>
</evidence>
<evidence type="ECO:0000313" key="2">
    <source>
        <dbReference type="Proteomes" id="UP000250369"/>
    </source>
</evidence>
<gene>
    <name evidence="1" type="ORF">DQG23_15385</name>
</gene>
<dbReference type="RefSeq" id="WP_113031747.1">
    <property type="nucleotide sequence ID" value="NZ_QMFB01000008.1"/>
</dbReference>
<organism evidence="1 2">
    <name type="scientific">Paenibacillus contaminans</name>
    <dbReference type="NCBI Taxonomy" id="450362"/>
    <lineage>
        <taxon>Bacteria</taxon>
        <taxon>Bacillati</taxon>
        <taxon>Bacillota</taxon>
        <taxon>Bacilli</taxon>
        <taxon>Bacillales</taxon>
        <taxon>Paenibacillaceae</taxon>
        <taxon>Paenibacillus</taxon>
    </lineage>
</organism>
<protein>
    <submittedName>
        <fullName evidence="1">Sporulation histidine kinase inhibitor Sda</fullName>
    </submittedName>
</protein>